<feature type="region of interest" description="Disordered" evidence="4">
    <location>
        <begin position="1"/>
        <end position="124"/>
    </location>
</feature>
<keyword evidence="3" id="KW-0539">Nucleus</keyword>
<dbReference type="GO" id="GO:0005634">
    <property type="term" value="C:nucleus"/>
    <property type="evidence" value="ECO:0007669"/>
    <property type="project" value="UniProtKB-SubCell"/>
</dbReference>
<dbReference type="Proteomes" id="UP000275078">
    <property type="component" value="Unassembled WGS sequence"/>
</dbReference>
<evidence type="ECO:0000313" key="5">
    <source>
        <dbReference type="EMBL" id="RPA88292.1"/>
    </source>
</evidence>
<dbReference type="Gene3D" id="1.20.890.10">
    <property type="entry name" value="cAMP-dependent protein kinase regulatory subunit, dimerization-anchoring domain"/>
    <property type="match status" value="1"/>
</dbReference>
<name>A0A3N4IQ50_ASCIM</name>
<dbReference type="InterPro" id="IPR049629">
    <property type="entry name" value="DPY30_SDC1_DD"/>
</dbReference>
<dbReference type="AlphaFoldDB" id="A0A3N4IQ50"/>
<evidence type="ECO:0000256" key="2">
    <source>
        <dbReference type="ARBA" id="ARBA00010849"/>
    </source>
</evidence>
<evidence type="ECO:0000256" key="3">
    <source>
        <dbReference type="ARBA" id="ARBA00023242"/>
    </source>
</evidence>
<organism evidence="5 6">
    <name type="scientific">Ascobolus immersus RN42</name>
    <dbReference type="NCBI Taxonomy" id="1160509"/>
    <lineage>
        <taxon>Eukaryota</taxon>
        <taxon>Fungi</taxon>
        <taxon>Dikarya</taxon>
        <taxon>Ascomycota</taxon>
        <taxon>Pezizomycotina</taxon>
        <taxon>Pezizomycetes</taxon>
        <taxon>Pezizales</taxon>
        <taxon>Ascobolaceae</taxon>
        <taxon>Ascobolus</taxon>
    </lineage>
</organism>
<protein>
    <submittedName>
        <fullName evidence="5">Uncharacterized protein</fullName>
    </submittedName>
</protein>
<dbReference type="Pfam" id="PF05186">
    <property type="entry name" value="Dpy-30"/>
    <property type="match status" value="1"/>
</dbReference>
<dbReference type="STRING" id="1160509.A0A3N4IQ50"/>
<dbReference type="InterPro" id="IPR007858">
    <property type="entry name" value="Dpy-30_motif"/>
</dbReference>
<dbReference type="CDD" id="cd22965">
    <property type="entry name" value="DD_DPY30_SDC1"/>
    <property type="match status" value="1"/>
</dbReference>
<feature type="compositionally biased region" description="Pro residues" evidence="4">
    <location>
        <begin position="32"/>
        <end position="51"/>
    </location>
</feature>
<evidence type="ECO:0000313" key="6">
    <source>
        <dbReference type="Proteomes" id="UP000275078"/>
    </source>
</evidence>
<keyword evidence="6" id="KW-1185">Reference proteome</keyword>
<proteinExistence type="inferred from homology"/>
<dbReference type="OrthoDB" id="417678at2759"/>
<dbReference type="EMBL" id="ML119645">
    <property type="protein sequence ID" value="RPA88292.1"/>
    <property type="molecule type" value="Genomic_DNA"/>
</dbReference>
<reference evidence="5 6" key="1">
    <citation type="journal article" date="2018" name="Nat. Ecol. Evol.">
        <title>Pezizomycetes genomes reveal the molecular basis of ectomycorrhizal truffle lifestyle.</title>
        <authorList>
            <person name="Murat C."/>
            <person name="Payen T."/>
            <person name="Noel B."/>
            <person name="Kuo A."/>
            <person name="Morin E."/>
            <person name="Chen J."/>
            <person name="Kohler A."/>
            <person name="Krizsan K."/>
            <person name="Balestrini R."/>
            <person name="Da Silva C."/>
            <person name="Montanini B."/>
            <person name="Hainaut M."/>
            <person name="Levati E."/>
            <person name="Barry K.W."/>
            <person name="Belfiori B."/>
            <person name="Cichocki N."/>
            <person name="Clum A."/>
            <person name="Dockter R.B."/>
            <person name="Fauchery L."/>
            <person name="Guy J."/>
            <person name="Iotti M."/>
            <person name="Le Tacon F."/>
            <person name="Lindquist E.A."/>
            <person name="Lipzen A."/>
            <person name="Malagnac F."/>
            <person name="Mello A."/>
            <person name="Molinier V."/>
            <person name="Miyauchi S."/>
            <person name="Poulain J."/>
            <person name="Riccioni C."/>
            <person name="Rubini A."/>
            <person name="Sitrit Y."/>
            <person name="Splivallo R."/>
            <person name="Traeger S."/>
            <person name="Wang M."/>
            <person name="Zifcakova L."/>
            <person name="Wipf D."/>
            <person name="Zambonelli A."/>
            <person name="Paolocci F."/>
            <person name="Nowrousian M."/>
            <person name="Ottonello S."/>
            <person name="Baldrian P."/>
            <person name="Spatafora J.W."/>
            <person name="Henrissat B."/>
            <person name="Nagy L.G."/>
            <person name="Aury J.M."/>
            <person name="Wincker P."/>
            <person name="Grigoriev I.V."/>
            <person name="Bonfante P."/>
            <person name="Martin F.M."/>
        </authorList>
    </citation>
    <scope>NUCLEOTIDE SEQUENCE [LARGE SCALE GENOMIC DNA]</scope>
    <source>
        <strain evidence="5 6">RN42</strain>
    </source>
</reference>
<evidence type="ECO:0000256" key="1">
    <source>
        <dbReference type="ARBA" id="ARBA00004123"/>
    </source>
</evidence>
<evidence type="ECO:0000256" key="4">
    <source>
        <dbReference type="SAM" id="MobiDB-lite"/>
    </source>
</evidence>
<gene>
    <name evidence="5" type="ORF">BJ508DRAFT_410146</name>
</gene>
<accession>A0A3N4IQ50</accession>
<feature type="compositionally biased region" description="Low complexity" evidence="4">
    <location>
        <begin position="93"/>
        <end position="106"/>
    </location>
</feature>
<comment type="similarity">
    <text evidence="2">Belongs to the dpy-30 family.</text>
</comment>
<comment type="subcellular location">
    <subcellularLocation>
        <location evidence="1">Nucleus</location>
    </subcellularLocation>
</comment>
<sequence length="168" mass="17946">MSQEQAPRPPSTHHSPEAPKAPFAPTYTPSNAPLPPTYGAQPTPPPPPPQPSYTSQPQHQTTYNLTPEAYQLHARALTGDTGKADSGRSGQGAASSNAHLAATASATRLPGGFVDYEKPPPGSEAEVREYLNEKVMPHILNGLKVLARERPVDPLKALGEFLIEQSKK</sequence>
<feature type="compositionally biased region" description="Low complexity" evidence="4">
    <location>
        <begin position="52"/>
        <end position="62"/>
    </location>
</feature>